<organism evidence="1 2">
    <name type="scientific">Lacticaseibacillus paracasei subsp. paracasei Lpp14</name>
    <dbReference type="NCBI Taxonomy" id="1256204"/>
    <lineage>
        <taxon>Bacteria</taxon>
        <taxon>Bacillati</taxon>
        <taxon>Bacillota</taxon>
        <taxon>Bacilli</taxon>
        <taxon>Lactobacillales</taxon>
        <taxon>Lactobacillaceae</taxon>
        <taxon>Lacticaseibacillus</taxon>
    </lineage>
</organism>
<dbReference type="EMBL" id="ANJZ01000039">
    <property type="protein sequence ID" value="EPC68718.1"/>
    <property type="molecule type" value="Genomic_DNA"/>
</dbReference>
<name>A0A829H1W9_LACPA</name>
<sequence length="71" mass="7014">MSKTRKLSELELQQFVGGSDSNKCLMGLVGGWAIGGLNGAGSLSGFGPAGVTIGGLYGTLSGILTGYATSC</sequence>
<dbReference type="AlphaFoldDB" id="A0A829H1W9"/>
<gene>
    <name evidence="1" type="ORF">Lpp14_01429</name>
</gene>
<proteinExistence type="predicted"/>
<reference evidence="1 2" key="1">
    <citation type="journal article" date="2013" name="PLoS ONE">
        <title>Lactobacillus paracasei comparative genomics: towards species pan-genome definition and exploitation of diversity.</title>
        <authorList>
            <person name="Smokvina T."/>
            <person name="Wels M."/>
            <person name="Polka J."/>
            <person name="Chervaux C."/>
            <person name="Brisse S."/>
            <person name="Boekhorst J."/>
            <person name="van Hylckama Vlieg J.E."/>
            <person name="Siezen R.J."/>
        </authorList>
    </citation>
    <scope>NUCLEOTIDE SEQUENCE [LARGE SCALE GENOMIC DNA]</scope>
    <source>
        <strain evidence="1 2">Lpp14</strain>
    </source>
</reference>
<comment type="caution">
    <text evidence="1">The sequence shown here is derived from an EMBL/GenBank/DDBJ whole genome shotgun (WGS) entry which is preliminary data.</text>
</comment>
<protein>
    <recommendedName>
        <fullName evidence="3">Bacteriocin class II with double-glycine leader peptide</fullName>
    </recommendedName>
</protein>
<accession>A0A829H1W9</accession>
<dbReference type="Proteomes" id="UP000014264">
    <property type="component" value="Unassembled WGS sequence"/>
</dbReference>
<evidence type="ECO:0000313" key="2">
    <source>
        <dbReference type="Proteomes" id="UP000014264"/>
    </source>
</evidence>
<evidence type="ECO:0000313" key="1">
    <source>
        <dbReference type="EMBL" id="EPC68718.1"/>
    </source>
</evidence>
<evidence type="ECO:0008006" key="3">
    <source>
        <dbReference type="Google" id="ProtNLM"/>
    </source>
</evidence>